<dbReference type="Pfam" id="PF04191">
    <property type="entry name" value="PEMT"/>
    <property type="match status" value="1"/>
</dbReference>
<dbReference type="AlphaFoldDB" id="A0A1B2ETE0"/>
<evidence type="ECO:0000256" key="5">
    <source>
        <dbReference type="SAM" id="Phobius"/>
    </source>
</evidence>
<keyword evidence="4 5" id="KW-0472">Membrane</keyword>
<evidence type="ECO:0000313" key="6">
    <source>
        <dbReference type="EMBL" id="ANY83240.1"/>
    </source>
</evidence>
<sequence length="172" mass="18680">MPVVGSIVFLFAAPGLLGVFIPWYTTGWHMDPPLLGFEPVRWLGGALILLGAVILLDSFARFALQGRGTPAPIYPTATLVVSGAYRYVRNPMYLAVMALIAGQGLLIGSLPLLIYALAFGIVTHLFVLAYEEPTLRSTYGAQYEAYAANVRRWLPRLTPWHSGAPARPTPPA</sequence>
<dbReference type="InterPro" id="IPR007318">
    <property type="entry name" value="Phopholipid_MeTrfase"/>
</dbReference>
<evidence type="ECO:0000256" key="2">
    <source>
        <dbReference type="ARBA" id="ARBA00022692"/>
    </source>
</evidence>
<accession>A0A1B2ETE0</accession>
<protein>
    <submittedName>
        <fullName evidence="6">Isoprenylcysteine carboxyl methyltransferase</fullName>
    </submittedName>
</protein>
<dbReference type="GO" id="GO:0008168">
    <property type="term" value="F:methyltransferase activity"/>
    <property type="evidence" value="ECO:0007669"/>
    <property type="project" value="UniProtKB-KW"/>
</dbReference>
<dbReference type="GO" id="GO:0032259">
    <property type="term" value="P:methylation"/>
    <property type="evidence" value="ECO:0007669"/>
    <property type="project" value="UniProtKB-KW"/>
</dbReference>
<keyword evidence="6" id="KW-0808">Transferase</keyword>
<keyword evidence="6" id="KW-0614">Plasmid</keyword>
<geneLocation type="plasmid" evidence="6">
    <name>unnamed1</name>
</geneLocation>
<dbReference type="Gene3D" id="1.20.120.1630">
    <property type="match status" value="1"/>
</dbReference>
<gene>
    <name evidence="6" type="ORF">BB934_29730</name>
</gene>
<keyword evidence="2 5" id="KW-0812">Transmembrane</keyword>
<dbReference type="PANTHER" id="PTHR12714:SF24">
    <property type="entry name" value="SLR1182 PROTEIN"/>
    <property type="match status" value="1"/>
</dbReference>
<evidence type="ECO:0000256" key="1">
    <source>
        <dbReference type="ARBA" id="ARBA00004127"/>
    </source>
</evidence>
<proteinExistence type="predicted"/>
<name>A0A1B2ETE0_9HYPH</name>
<comment type="subcellular location">
    <subcellularLocation>
        <location evidence="1">Endomembrane system</location>
        <topology evidence="1">Multi-pass membrane protein</topology>
    </subcellularLocation>
</comment>
<evidence type="ECO:0000256" key="3">
    <source>
        <dbReference type="ARBA" id="ARBA00022989"/>
    </source>
</evidence>
<dbReference type="KEGG" id="moc:BB934_29730"/>
<reference evidence="6" key="1">
    <citation type="submission" date="2016-07" db="EMBL/GenBank/DDBJ databases">
        <title>Microvirga ossetica sp. nov. a new species of rhizobia isolated from root nodules of the legume species Vicia alpestris Steven originated from North Ossetia region in the Caucasus.</title>
        <authorList>
            <person name="Safronova V.I."/>
            <person name="Kuznetsova I.G."/>
            <person name="Sazanova A.L."/>
            <person name="Belimov A."/>
            <person name="Andronov E."/>
            <person name="Osledkin Y.S."/>
            <person name="Onishchuk O.P."/>
            <person name="Kurchak O.N."/>
            <person name="Shaposhnikov A.I."/>
            <person name="Willems A."/>
            <person name="Tikhonovich I.A."/>
        </authorList>
    </citation>
    <scope>NUCLEOTIDE SEQUENCE [LARGE SCALE GENOMIC DNA]</scope>
    <source>
        <strain evidence="6">V5/3M</strain>
        <plasmid evidence="6">unnamed1</plasmid>
    </source>
</reference>
<dbReference type="PANTHER" id="PTHR12714">
    <property type="entry name" value="PROTEIN-S ISOPRENYLCYSTEINE O-METHYLTRANSFERASE"/>
    <property type="match status" value="1"/>
</dbReference>
<dbReference type="GO" id="GO:0012505">
    <property type="term" value="C:endomembrane system"/>
    <property type="evidence" value="ECO:0007669"/>
    <property type="project" value="UniProtKB-SubCell"/>
</dbReference>
<feature type="transmembrane region" description="Helical" evidence="5">
    <location>
        <begin position="42"/>
        <end position="64"/>
    </location>
</feature>
<evidence type="ECO:0000256" key="4">
    <source>
        <dbReference type="ARBA" id="ARBA00023136"/>
    </source>
</evidence>
<dbReference type="OrthoDB" id="9811969at2"/>
<dbReference type="EMBL" id="CP016617">
    <property type="protein sequence ID" value="ANY83240.1"/>
    <property type="molecule type" value="Genomic_DNA"/>
</dbReference>
<keyword evidence="3 5" id="KW-1133">Transmembrane helix</keyword>
<keyword evidence="6" id="KW-0489">Methyltransferase</keyword>
<feature type="transmembrane region" description="Helical" evidence="5">
    <location>
        <begin position="94"/>
        <end position="127"/>
    </location>
</feature>
<organism evidence="6">
    <name type="scientific">Microvirga ossetica</name>
    <dbReference type="NCBI Taxonomy" id="1882682"/>
    <lineage>
        <taxon>Bacteria</taxon>
        <taxon>Pseudomonadati</taxon>
        <taxon>Pseudomonadota</taxon>
        <taxon>Alphaproteobacteria</taxon>
        <taxon>Hyphomicrobiales</taxon>
        <taxon>Methylobacteriaceae</taxon>
        <taxon>Microvirga</taxon>
    </lineage>
</organism>